<comment type="caution">
    <text evidence="3">The sequence shown here is derived from an EMBL/GenBank/DDBJ whole genome shotgun (WGS) entry which is preliminary data.</text>
</comment>
<evidence type="ECO:0000256" key="2">
    <source>
        <dbReference type="SAM" id="Phobius"/>
    </source>
</evidence>
<dbReference type="EMBL" id="BJNQ01000010">
    <property type="protein sequence ID" value="GEC75543.1"/>
    <property type="molecule type" value="Genomic_DNA"/>
</dbReference>
<dbReference type="Proteomes" id="UP000317410">
    <property type="component" value="Unassembled WGS sequence"/>
</dbReference>
<feature type="compositionally biased region" description="Pro residues" evidence="1">
    <location>
        <begin position="75"/>
        <end position="88"/>
    </location>
</feature>
<feature type="compositionally biased region" description="Low complexity" evidence="1">
    <location>
        <begin position="51"/>
        <end position="74"/>
    </location>
</feature>
<evidence type="ECO:0000313" key="4">
    <source>
        <dbReference type="Proteomes" id="UP000317410"/>
    </source>
</evidence>
<dbReference type="AlphaFoldDB" id="A0A4Y4BAB8"/>
<accession>A0A4Y4BAB8</accession>
<sequence>MMSEPTPELRWAPVEPKPKNTGRVWLIIGIVVAALAIVGALLFFLLPRGEEPAPGASGSPSPTGTTAPSASPSPTETPTPQVTPPAPVDPTVDVFREQVGGWLTDAPRGLDIIAGTTGDDALAVVDTLEQDARRLSDAQPPSSIAQQWHDGVDAYSKRLAELRAAVTDGSDTAASIDAARAAVTDLQTLVGL</sequence>
<evidence type="ECO:0000256" key="1">
    <source>
        <dbReference type="SAM" id="MobiDB-lite"/>
    </source>
</evidence>
<feature type="transmembrane region" description="Helical" evidence="2">
    <location>
        <begin position="24"/>
        <end position="46"/>
    </location>
</feature>
<reference evidence="3 4" key="1">
    <citation type="submission" date="2019-06" db="EMBL/GenBank/DDBJ databases">
        <title>Whole genome shotgun sequence of Microbacterium liquefaciens NBRC 15037.</title>
        <authorList>
            <person name="Hosoyama A."/>
            <person name="Uohara A."/>
            <person name="Ohji S."/>
            <person name="Ichikawa N."/>
        </authorList>
    </citation>
    <scope>NUCLEOTIDE SEQUENCE [LARGE SCALE GENOMIC DNA]</scope>
    <source>
        <strain evidence="3 4">NBRC 15037</strain>
    </source>
</reference>
<keyword evidence="2" id="KW-0472">Membrane</keyword>
<name>A0A4Y4BAB8_MICMQ</name>
<keyword evidence="2" id="KW-1133">Transmembrane helix</keyword>
<protein>
    <submittedName>
        <fullName evidence="3">Uncharacterized protein</fullName>
    </submittedName>
</protein>
<proteinExistence type="predicted"/>
<feature type="region of interest" description="Disordered" evidence="1">
    <location>
        <begin position="51"/>
        <end position="91"/>
    </location>
</feature>
<evidence type="ECO:0000313" key="3">
    <source>
        <dbReference type="EMBL" id="GEC75543.1"/>
    </source>
</evidence>
<gene>
    <name evidence="3" type="ORF">MLI01_16880</name>
</gene>
<organism evidence="3 4">
    <name type="scientific">Microbacterium maritypicum</name>
    <name type="common">Microbacterium liquefaciens</name>
    <dbReference type="NCBI Taxonomy" id="33918"/>
    <lineage>
        <taxon>Bacteria</taxon>
        <taxon>Bacillati</taxon>
        <taxon>Actinomycetota</taxon>
        <taxon>Actinomycetes</taxon>
        <taxon>Micrococcales</taxon>
        <taxon>Microbacteriaceae</taxon>
        <taxon>Microbacterium</taxon>
    </lineage>
</organism>
<keyword evidence="2" id="KW-0812">Transmembrane</keyword>